<gene>
    <name evidence="2" type="ORF">GCM10022381_18090</name>
</gene>
<dbReference type="Proteomes" id="UP001501803">
    <property type="component" value="Unassembled WGS sequence"/>
</dbReference>
<dbReference type="InterPro" id="IPR051158">
    <property type="entry name" value="Metallophosphoesterase_sf"/>
</dbReference>
<dbReference type="Pfam" id="PF00149">
    <property type="entry name" value="Metallophos"/>
    <property type="match status" value="1"/>
</dbReference>
<dbReference type="InterPro" id="IPR029052">
    <property type="entry name" value="Metallo-depent_PP-like"/>
</dbReference>
<sequence>MSPLNAGGRVLTTAAGLVAGAGLAALAWGSLVERKRYTLRQVRVPVLPAGSAPLRVLHLSDLHMAPWQRDKQEWVRSLATLKPDLVVNTGDNLGHVDGVSGIEYALEPFAGIPGVFVNGSNDYFGPQLKNPLKYFGGPSLVHNYPARLDIDSLHRVFAGLGWKDLNNAADVVSIGATRLEFFGVDDPHIGLDRLDLITGAIDEMRANDPLAEETWPDPAQPAVADGILTIGVTHAPYQRVLNSFVNHGAQLILAGHTHGGQVCVPKFGALVTNCDIPRRQVRGLSLWNQGLRTAFLNVSAGLGTSIYAPVRFACPPEATLLTLTAVDA</sequence>
<dbReference type="InterPro" id="IPR004843">
    <property type="entry name" value="Calcineurin-like_PHP"/>
</dbReference>
<dbReference type="PANTHER" id="PTHR31302:SF20">
    <property type="entry name" value="CONSERVED PROTEIN"/>
    <property type="match status" value="1"/>
</dbReference>
<accession>A0ABP7KFC3</accession>
<keyword evidence="3" id="KW-1185">Reference proteome</keyword>
<proteinExistence type="predicted"/>
<dbReference type="EMBL" id="BAABCN010000003">
    <property type="protein sequence ID" value="GAA3875778.1"/>
    <property type="molecule type" value="Genomic_DNA"/>
</dbReference>
<comment type="caution">
    <text evidence="2">The sequence shown here is derived from an EMBL/GenBank/DDBJ whole genome shotgun (WGS) entry which is preliminary data.</text>
</comment>
<dbReference type="Gene3D" id="3.60.21.10">
    <property type="match status" value="1"/>
</dbReference>
<reference evidence="3" key="1">
    <citation type="journal article" date="2019" name="Int. J. Syst. Evol. Microbiol.">
        <title>The Global Catalogue of Microorganisms (GCM) 10K type strain sequencing project: providing services to taxonomists for standard genome sequencing and annotation.</title>
        <authorList>
            <consortium name="The Broad Institute Genomics Platform"/>
            <consortium name="The Broad Institute Genome Sequencing Center for Infectious Disease"/>
            <person name="Wu L."/>
            <person name="Ma J."/>
        </authorList>
    </citation>
    <scope>NUCLEOTIDE SEQUENCE [LARGE SCALE GENOMIC DNA]</scope>
    <source>
        <strain evidence="3">JCM 17021</strain>
    </source>
</reference>
<evidence type="ECO:0000259" key="1">
    <source>
        <dbReference type="Pfam" id="PF00149"/>
    </source>
</evidence>
<protein>
    <submittedName>
        <fullName evidence="2">Metallophosphoesterase</fullName>
    </submittedName>
</protein>
<name>A0ABP7KFC3_9MICO</name>
<dbReference type="SUPFAM" id="SSF56300">
    <property type="entry name" value="Metallo-dependent phosphatases"/>
    <property type="match status" value="1"/>
</dbReference>
<organism evidence="2 3">
    <name type="scientific">Leifsonia kafniensis</name>
    <dbReference type="NCBI Taxonomy" id="475957"/>
    <lineage>
        <taxon>Bacteria</taxon>
        <taxon>Bacillati</taxon>
        <taxon>Actinomycetota</taxon>
        <taxon>Actinomycetes</taxon>
        <taxon>Micrococcales</taxon>
        <taxon>Microbacteriaceae</taxon>
        <taxon>Leifsonia</taxon>
    </lineage>
</organism>
<evidence type="ECO:0000313" key="2">
    <source>
        <dbReference type="EMBL" id="GAA3875778.1"/>
    </source>
</evidence>
<dbReference type="RefSeq" id="WP_345065144.1">
    <property type="nucleotide sequence ID" value="NZ_BAABCN010000003.1"/>
</dbReference>
<feature type="domain" description="Calcineurin-like phosphoesterase" evidence="1">
    <location>
        <begin position="54"/>
        <end position="259"/>
    </location>
</feature>
<dbReference type="PANTHER" id="PTHR31302">
    <property type="entry name" value="TRANSMEMBRANE PROTEIN WITH METALLOPHOSPHOESTERASE DOMAIN-RELATED"/>
    <property type="match status" value="1"/>
</dbReference>
<evidence type="ECO:0000313" key="3">
    <source>
        <dbReference type="Proteomes" id="UP001501803"/>
    </source>
</evidence>